<dbReference type="CDD" id="cd01392">
    <property type="entry name" value="HTH_LacI"/>
    <property type="match status" value="1"/>
</dbReference>
<dbReference type="PROSITE" id="PS00356">
    <property type="entry name" value="HTH_LACI_1"/>
    <property type="match status" value="1"/>
</dbReference>
<evidence type="ECO:0000256" key="1">
    <source>
        <dbReference type="ARBA" id="ARBA00023015"/>
    </source>
</evidence>
<dbReference type="InterPro" id="IPR046335">
    <property type="entry name" value="LacI/GalR-like_sensor"/>
</dbReference>
<evidence type="ECO:0000313" key="6">
    <source>
        <dbReference type="Proteomes" id="UP000749311"/>
    </source>
</evidence>
<dbReference type="SUPFAM" id="SSF47413">
    <property type="entry name" value="lambda repressor-like DNA-binding domains"/>
    <property type="match status" value="1"/>
</dbReference>
<comment type="caution">
    <text evidence="5">The sequence shown here is derived from an EMBL/GenBank/DDBJ whole genome shotgun (WGS) entry which is preliminary data.</text>
</comment>
<dbReference type="EMBL" id="JAAMOZ010000001">
    <property type="protein sequence ID" value="NIH55521.1"/>
    <property type="molecule type" value="Genomic_DNA"/>
</dbReference>
<dbReference type="CDD" id="cd01574">
    <property type="entry name" value="PBP1_LacI"/>
    <property type="match status" value="1"/>
</dbReference>
<dbReference type="InterPro" id="IPR000843">
    <property type="entry name" value="HTH_LacI"/>
</dbReference>
<dbReference type="Gene3D" id="3.40.50.2300">
    <property type="match status" value="2"/>
</dbReference>
<gene>
    <name evidence="5" type="ORF">FB473_000166</name>
</gene>
<reference evidence="5 6" key="1">
    <citation type="submission" date="2020-02" db="EMBL/GenBank/DDBJ databases">
        <title>Sequencing the genomes of 1000 actinobacteria strains.</title>
        <authorList>
            <person name="Klenk H.-P."/>
        </authorList>
    </citation>
    <scope>NUCLEOTIDE SEQUENCE [LARGE SCALE GENOMIC DNA]</scope>
    <source>
        <strain evidence="5 6">DSM 19609</strain>
    </source>
</reference>
<accession>A0ABX0SFI9</accession>
<keyword evidence="1" id="KW-0805">Transcription regulation</keyword>
<evidence type="ECO:0000259" key="4">
    <source>
        <dbReference type="PROSITE" id="PS50932"/>
    </source>
</evidence>
<dbReference type="GO" id="GO:0003677">
    <property type="term" value="F:DNA binding"/>
    <property type="evidence" value="ECO:0007669"/>
    <property type="project" value="UniProtKB-KW"/>
</dbReference>
<dbReference type="RefSeq" id="WP_208390386.1">
    <property type="nucleotide sequence ID" value="NZ_BAAAOO010000012.1"/>
</dbReference>
<dbReference type="PROSITE" id="PS50932">
    <property type="entry name" value="HTH_LACI_2"/>
    <property type="match status" value="1"/>
</dbReference>
<evidence type="ECO:0000313" key="5">
    <source>
        <dbReference type="EMBL" id="NIH55521.1"/>
    </source>
</evidence>
<dbReference type="PANTHER" id="PTHR30146">
    <property type="entry name" value="LACI-RELATED TRANSCRIPTIONAL REPRESSOR"/>
    <property type="match status" value="1"/>
</dbReference>
<keyword evidence="2 5" id="KW-0238">DNA-binding</keyword>
<dbReference type="Pfam" id="PF00356">
    <property type="entry name" value="LacI"/>
    <property type="match status" value="1"/>
</dbReference>
<keyword evidence="3" id="KW-0804">Transcription</keyword>
<keyword evidence="6" id="KW-1185">Reference proteome</keyword>
<sequence length="343" mass="36111">MARRSASGRPPGMMDVAAAAGVSHQTVSRVINETDRVAPETRERVLRAIAELGYRRNSVARALVTRKSGIVGVITTTSALYGPSSILLAVELAARRNAGYFTSVAPLEQFTPDAITNALDHFLGLAVEGVVIIAPLAEASDALASVHIPVPVVAVTSAEIGRASGVLAVSEDHFGGARQAVRHLIDLGHRDIVHVSGPKGWYEAAARRSAWRAEMEAAHLPLREIAADGWGAEQGFQAGLALAGGPVPTAVFAANDQLALGVVQAFDRSGLRVPDDVSVVGFDDELSAAFYRPPLTTVRQDFSKLGAYVIRTLMTAIEGEAPSEALVLPTRLVVRASTAPPRP</sequence>
<proteinExistence type="predicted"/>
<protein>
    <submittedName>
        <fullName evidence="5">DNA-binding LacI/PurR family transcriptional regulator</fullName>
    </submittedName>
</protein>
<dbReference type="InterPro" id="IPR010982">
    <property type="entry name" value="Lambda_DNA-bd_dom_sf"/>
</dbReference>
<dbReference type="Pfam" id="PF13377">
    <property type="entry name" value="Peripla_BP_3"/>
    <property type="match status" value="1"/>
</dbReference>
<dbReference type="InterPro" id="IPR028082">
    <property type="entry name" value="Peripla_BP_I"/>
</dbReference>
<evidence type="ECO:0000256" key="3">
    <source>
        <dbReference type="ARBA" id="ARBA00023163"/>
    </source>
</evidence>
<name>A0ABX0SFI9_9ACTN</name>
<feature type="domain" description="HTH lacI-type" evidence="4">
    <location>
        <begin position="11"/>
        <end position="65"/>
    </location>
</feature>
<evidence type="ECO:0000256" key="2">
    <source>
        <dbReference type="ARBA" id="ARBA00023125"/>
    </source>
</evidence>
<dbReference type="SMART" id="SM00354">
    <property type="entry name" value="HTH_LACI"/>
    <property type="match status" value="1"/>
</dbReference>
<organism evidence="5 6">
    <name type="scientific">Brooklawnia cerclae</name>
    <dbReference type="NCBI Taxonomy" id="349934"/>
    <lineage>
        <taxon>Bacteria</taxon>
        <taxon>Bacillati</taxon>
        <taxon>Actinomycetota</taxon>
        <taxon>Actinomycetes</taxon>
        <taxon>Propionibacteriales</taxon>
        <taxon>Propionibacteriaceae</taxon>
        <taxon>Brooklawnia</taxon>
    </lineage>
</organism>
<dbReference type="SUPFAM" id="SSF53822">
    <property type="entry name" value="Periplasmic binding protein-like I"/>
    <property type="match status" value="1"/>
</dbReference>
<dbReference type="PANTHER" id="PTHR30146:SF153">
    <property type="entry name" value="LACTOSE OPERON REPRESSOR"/>
    <property type="match status" value="1"/>
</dbReference>
<dbReference type="Gene3D" id="1.10.260.40">
    <property type="entry name" value="lambda repressor-like DNA-binding domains"/>
    <property type="match status" value="1"/>
</dbReference>
<dbReference type="Proteomes" id="UP000749311">
    <property type="component" value="Unassembled WGS sequence"/>
</dbReference>